<feature type="domain" description="FecR protein" evidence="3">
    <location>
        <begin position="75"/>
        <end position="174"/>
    </location>
</feature>
<proteinExistence type="predicted"/>
<evidence type="ECO:0000256" key="1">
    <source>
        <dbReference type="SAM" id="MobiDB-lite"/>
    </source>
</evidence>
<comment type="caution">
    <text evidence="4">The sequence shown here is derived from an EMBL/GenBank/DDBJ whole genome shotgun (WGS) entry which is preliminary data.</text>
</comment>
<dbReference type="InterPro" id="IPR006860">
    <property type="entry name" value="FecR"/>
</dbReference>
<protein>
    <recommendedName>
        <fullName evidence="3">FecR protein domain-containing protein</fullName>
    </recommendedName>
</protein>
<accession>A0ABP8HJL1</accession>
<feature type="signal peptide" evidence="2">
    <location>
        <begin position="1"/>
        <end position="26"/>
    </location>
</feature>
<feature type="region of interest" description="Disordered" evidence="1">
    <location>
        <begin position="285"/>
        <end position="330"/>
    </location>
</feature>
<dbReference type="Proteomes" id="UP001500975">
    <property type="component" value="Unassembled WGS sequence"/>
</dbReference>
<evidence type="ECO:0000256" key="2">
    <source>
        <dbReference type="SAM" id="SignalP"/>
    </source>
</evidence>
<evidence type="ECO:0000313" key="5">
    <source>
        <dbReference type="Proteomes" id="UP001500975"/>
    </source>
</evidence>
<keyword evidence="2" id="KW-0732">Signal</keyword>
<sequence>MRLTRTTSRFLLLCVAGLLAALPGWAQTGSPGLATQIPWAQSPTIVGIVEGSATLIRQTTRYALAESVALNEQDIIETGPGAFVQIELPGGTLIGLGESTRLMLRPRTGKGMVAPPLYLLQGWLKTTSPGAFGYTSPAFELSVQAASTVAHASDTGYDVFVESGTARLALRDGAKPVWQLAGGDFAQRREGASPTTARRAPPEFLAKVPRQFRDRLPARGEKFGKRQAAPKALGDIAYTDVAAWLHTEPGLRLPLLPLWRARAQADPAFRAAAKAELARHPEWEPYADPEGYARRMAQEAERRRAREAARQAARRAATAAEAGGGSSGKP</sequence>
<dbReference type="Pfam" id="PF04773">
    <property type="entry name" value="FecR"/>
    <property type="match status" value="1"/>
</dbReference>
<gene>
    <name evidence="4" type="ORF">GCM10023165_20090</name>
</gene>
<feature type="chain" id="PRO_5045195838" description="FecR protein domain-containing protein" evidence="2">
    <location>
        <begin position="27"/>
        <end position="330"/>
    </location>
</feature>
<feature type="compositionally biased region" description="Basic and acidic residues" evidence="1">
    <location>
        <begin position="291"/>
        <end position="309"/>
    </location>
</feature>
<dbReference type="RefSeq" id="WP_345537603.1">
    <property type="nucleotide sequence ID" value="NZ_BAABGJ010000016.1"/>
</dbReference>
<feature type="compositionally biased region" description="Low complexity" evidence="1">
    <location>
        <begin position="310"/>
        <end position="321"/>
    </location>
</feature>
<dbReference type="EMBL" id="BAABGJ010000016">
    <property type="protein sequence ID" value="GAA4340249.1"/>
    <property type="molecule type" value="Genomic_DNA"/>
</dbReference>
<organism evidence="4 5">
    <name type="scientific">Variovorax defluvii</name>
    <dbReference type="NCBI Taxonomy" id="913761"/>
    <lineage>
        <taxon>Bacteria</taxon>
        <taxon>Pseudomonadati</taxon>
        <taxon>Pseudomonadota</taxon>
        <taxon>Betaproteobacteria</taxon>
        <taxon>Burkholderiales</taxon>
        <taxon>Comamonadaceae</taxon>
        <taxon>Variovorax</taxon>
    </lineage>
</organism>
<name>A0ABP8HJL1_9BURK</name>
<evidence type="ECO:0000259" key="3">
    <source>
        <dbReference type="Pfam" id="PF04773"/>
    </source>
</evidence>
<reference evidence="5" key="1">
    <citation type="journal article" date="2019" name="Int. J. Syst. Evol. Microbiol.">
        <title>The Global Catalogue of Microorganisms (GCM) 10K type strain sequencing project: providing services to taxonomists for standard genome sequencing and annotation.</title>
        <authorList>
            <consortium name="The Broad Institute Genomics Platform"/>
            <consortium name="The Broad Institute Genome Sequencing Center for Infectious Disease"/>
            <person name="Wu L."/>
            <person name="Ma J."/>
        </authorList>
    </citation>
    <scope>NUCLEOTIDE SEQUENCE [LARGE SCALE GENOMIC DNA]</scope>
    <source>
        <strain evidence="5">JCM 17804</strain>
    </source>
</reference>
<evidence type="ECO:0000313" key="4">
    <source>
        <dbReference type="EMBL" id="GAA4340249.1"/>
    </source>
</evidence>
<keyword evidence="5" id="KW-1185">Reference proteome</keyword>